<dbReference type="EMBL" id="CP018835">
    <property type="protein sequence ID" value="ASA54339.1"/>
    <property type="molecule type" value="Genomic_DNA"/>
</dbReference>
<name>A0A1Z2SAZ7_VIBGA</name>
<evidence type="ECO:0000313" key="3">
    <source>
        <dbReference type="Proteomes" id="UP000196708"/>
    </source>
</evidence>
<feature type="domain" description="Thoeris protein ThsB TIR-like" evidence="1">
    <location>
        <begin position="8"/>
        <end position="104"/>
    </location>
</feature>
<dbReference type="Gene3D" id="3.40.50.9200">
    <property type="entry name" value="Hypothetical protein MTH538"/>
    <property type="match status" value="1"/>
</dbReference>
<accession>A0A1Z2SAZ7</accession>
<dbReference type="AlphaFoldDB" id="A0A1Z2SAZ7"/>
<evidence type="ECO:0000259" key="1">
    <source>
        <dbReference type="Pfam" id="PF08937"/>
    </source>
</evidence>
<sequence>MSKTYKLFISHSWNYSDAYDSLIKLIEKQDITYSNHSVPKDDPIQTNGTDKQLKEAIEAKMKGTSCVLILAGVYSTYSKWIQKEIEIAQSLGKKIIAIEPWDSERTSKTVKDAADVIVKWQGKSVADAIKELCG</sequence>
<organism evidence="2 3">
    <name type="scientific">Vibrio gazogenes</name>
    <dbReference type="NCBI Taxonomy" id="687"/>
    <lineage>
        <taxon>Bacteria</taxon>
        <taxon>Pseudomonadati</taxon>
        <taxon>Pseudomonadota</taxon>
        <taxon>Gammaproteobacteria</taxon>
        <taxon>Vibrionales</taxon>
        <taxon>Vibrionaceae</taxon>
        <taxon>Vibrio</taxon>
    </lineage>
</organism>
<dbReference type="RefSeq" id="WP_088132874.1">
    <property type="nucleotide sequence ID" value="NZ_CP018835.1"/>
</dbReference>
<reference evidence="2 3" key="1">
    <citation type="submission" date="2016-12" db="EMBL/GenBank/DDBJ databases">
        <authorList>
            <person name="Song W.-J."/>
            <person name="Kurnit D.M."/>
        </authorList>
    </citation>
    <scope>NUCLEOTIDE SEQUENCE [LARGE SCALE GENOMIC DNA]</scope>
    <source>
        <strain evidence="2 3">ATCC 43942</strain>
    </source>
</reference>
<dbReference type="KEGG" id="vga:BSQ33_00425"/>
<proteinExistence type="predicted"/>
<gene>
    <name evidence="2" type="ORF">BSQ33_00425</name>
</gene>
<protein>
    <submittedName>
        <fullName evidence="2">Molecular chaperone Tir</fullName>
    </submittedName>
</protein>
<dbReference type="OrthoDB" id="5389341at2"/>
<dbReference type="Pfam" id="PF08937">
    <property type="entry name" value="ThsB_TIR"/>
    <property type="match status" value="1"/>
</dbReference>
<evidence type="ECO:0000313" key="2">
    <source>
        <dbReference type="EMBL" id="ASA54339.1"/>
    </source>
</evidence>
<dbReference type="Proteomes" id="UP000196708">
    <property type="component" value="Chromosome 1"/>
</dbReference>
<dbReference type="InterPro" id="IPR036490">
    <property type="entry name" value="ThsB_TIR-like_sf"/>
</dbReference>
<dbReference type="InterPro" id="IPR015032">
    <property type="entry name" value="ThsB__TIR-like_domain"/>
</dbReference>
<dbReference type="SUPFAM" id="SSF52206">
    <property type="entry name" value="Hypothetical protein MTH538"/>
    <property type="match status" value="1"/>
</dbReference>